<accession>A0A699X1P0</accession>
<sequence>RSAAIRNTPGAECIYIGCAVEVAHILKIARLATALARNGPLLDDAKRIGIGAVEEGGRRVHSSFLWYW</sequence>
<proteinExistence type="predicted"/>
<protein>
    <submittedName>
        <fullName evidence="1">Uncharacterized protein</fullName>
    </submittedName>
</protein>
<feature type="non-terminal residue" evidence="1">
    <location>
        <position position="1"/>
    </location>
</feature>
<name>A0A699X1P0_TANCI</name>
<comment type="caution">
    <text evidence="1">The sequence shown here is derived from an EMBL/GenBank/DDBJ whole genome shotgun (WGS) entry which is preliminary data.</text>
</comment>
<dbReference type="EMBL" id="BKCJ011788787">
    <property type="protein sequence ID" value="GFD52993.1"/>
    <property type="molecule type" value="Genomic_DNA"/>
</dbReference>
<gene>
    <name evidence="1" type="ORF">Tci_924962</name>
</gene>
<dbReference type="AlphaFoldDB" id="A0A699X1P0"/>
<reference evidence="1" key="1">
    <citation type="journal article" date="2019" name="Sci. Rep.">
        <title>Draft genome of Tanacetum cinerariifolium, the natural source of mosquito coil.</title>
        <authorList>
            <person name="Yamashiro T."/>
            <person name="Shiraishi A."/>
            <person name="Satake H."/>
            <person name="Nakayama K."/>
        </authorList>
    </citation>
    <scope>NUCLEOTIDE SEQUENCE</scope>
</reference>
<organism evidence="1">
    <name type="scientific">Tanacetum cinerariifolium</name>
    <name type="common">Dalmatian daisy</name>
    <name type="synonym">Chrysanthemum cinerariifolium</name>
    <dbReference type="NCBI Taxonomy" id="118510"/>
    <lineage>
        <taxon>Eukaryota</taxon>
        <taxon>Viridiplantae</taxon>
        <taxon>Streptophyta</taxon>
        <taxon>Embryophyta</taxon>
        <taxon>Tracheophyta</taxon>
        <taxon>Spermatophyta</taxon>
        <taxon>Magnoliopsida</taxon>
        <taxon>eudicotyledons</taxon>
        <taxon>Gunneridae</taxon>
        <taxon>Pentapetalae</taxon>
        <taxon>asterids</taxon>
        <taxon>campanulids</taxon>
        <taxon>Asterales</taxon>
        <taxon>Asteraceae</taxon>
        <taxon>Asteroideae</taxon>
        <taxon>Anthemideae</taxon>
        <taxon>Anthemidinae</taxon>
        <taxon>Tanacetum</taxon>
    </lineage>
</organism>
<evidence type="ECO:0000313" key="1">
    <source>
        <dbReference type="EMBL" id="GFD52993.1"/>
    </source>
</evidence>